<dbReference type="EMBL" id="JH159155">
    <property type="protein sequence ID" value="EGZ15303.1"/>
    <property type="molecule type" value="Genomic_DNA"/>
</dbReference>
<dbReference type="KEGG" id="psoj:PHYSODRAFT_420586"/>
<proteinExistence type="predicted"/>
<organism evidence="2 3">
    <name type="scientific">Phytophthora sojae (strain P6497)</name>
    <name type="common">Soybean stem and root rot agent</name>
    <name type="synonym">Phytophthora megasperma f. sp. glycines</name>
    <dbReference type="NCBI Taxonomy" id="1094619"/>
    <lineage>
        <taxon>Eukaryota</taxon>
        <taxon>Sar</taxon>
        <taxon>Stramenopiles</taxon>
        <taxon>Oomycota</taxon>
        <taxon>Peronosporomycetes</taxon>
        <taxon>Peronosporales</taxon>
        <taxon>Peronosporaceae</taxon>
        <taxon>Phytophthora</taxon>
    </lineage>
</organism>
<feature type="transmembrane region" description="Helical" evidence="1">
    <location>
        <begin position="44"/>
        <end position="64"/>
    </location>
</feature>
<dbReference type="GeneID" id="20652123"/>
<feature type="non-terminal residue" evidence="2">
    <location>
        <position position="1"/>
    </location>
</feature>
<evidence type="ECO:0000256" key="1">
    <source>
        <dbReference type="SAM" id="Phobius"/>
    </source>
</evidence>
<keyword evidence="3" id="KW-1185">Reference proteome</keyword>
<dbReference type="InParanoid" id="G4ZLW8"/>
<dbReference type="RefSeq" id="XP_009529052.1">
    <property type="nucleotide sequence ID" value="XM_009530757.1"/>
</dbReference>
<evidence type="ECO:0000313" key="3">
    <source>
        <dbReference type="Proteomes" id="UP000002640"/>
    </source>
</evidence>
<reference evidence="2 3" key="1">
    <citation type="journal article" date="2006" name="Science">
        <title>Phytophthora genome sequences uncover evolutionary origins and mechanisms of pathogenesis.</title>
        <authorList>
            <person name="Tyler B.M."/>
            <person name="Tripathy S."/>
            <person name="Zhang X."/>
            <person name="Dehal P."/>
            <person name="Jiang R.H."/>
            <person name="Aerts A."/>
            <person name="Arredondo F.D."/>
            <person name="Baxter L."/>
            <person name="Bensasson D."/>
            <person name="Beynon J.L."/>
            <person name="Chapman J."/>
            <person name="Damasceno C.M."/>
            <person name="Dorrance A.E."/>
            <person name="Dou D."/>
            <person name="Dickerman A.W."/>
            <person name="Dubchak I.L."/>
            <person name="Garbelotto M."/>
            <person name="Gijzen M."/>
            <person name="Gordon S.G."/>
            <person name="Govers F."/>
            <person name="Grunwald N.J."/>
            <person name="Huang W."/>
            <person name="Ivors K.L."/>
            <person name="Jones R.W."/>
            <person name="Kamoun S."/>
            <person name="Krampis K."/>
            <person name="Lamour K.H."/>
            <person name="Lee M.K."/>
            <person name="McDonald W.H."/>
            <person name="Medina M."/>
            <person name="Meijer H.J."/>
            <person name="Nordberg E.K."/>
            <person name="Maclean D.J."/>
            <person name="Ospina-Giraldo M.D."/>
            <person name="Morris P.F."/>
            <person name="Phuntumart V."/>
            <person name="Putnam N.H."/>
            <person name="Rash S."/>
            <person name="Rose J.K."/>
            <person name="Sakihama Y."/>
            <person name="Salamov A.A."/>
            <person name="Savidor A."/>
            <person name="Scheuring C.F."/>
            <person name="Smith B.M."/>
            <person name="Sobral B.W."/>
            <person name="Terry A."/>
            <person name="Torto-Alalibo T.A."/>
            <person name="Win J."/>
            <person name="Xu Z."/>
            <person name="Zhang H."/>
            <person name="Grigoriev I.V."/>
            <person name="Rokhsar D.S."/>
            <person name="Boore J.L."/>
        </authorList>
    </citation>
    <scope>NUCLEOTIDE SEQUENCE [LARGE SCALE GENOMIC DNA]</scope>
    <source>
        <strain evidence="2 3">P6497</strain>
    </source>
</reference>
<sequence length="73" mass="8575">KSWSALFSKRGFFGVESDYFLQMFVVREMVEVASQTYQAYWSSYLLHGLWFNTVLVLLLVTNCWSTPAVHQFL</sequence>
<dbReference type="AlphaFoldDB" id="G4ZLW8"/>
<gene>
    <name evidence="2" type="ORF">PHYSODRAFT_420586</name>
</gene>
<name>G4ZLW8_PHYSP</name>
<keyword evidence="1" id="KW-1133">Transmembrane helix</keyword>
<feature type="non-terminal residue" evidence="2">
    <location>
        <position position="73"/>
    </location>
</feature>
<keyword evidence="1" id="KW-0812">Transmembrane</keyword>
<keyword evidence="1" id="KW-0472">Membrane</keyword>
<dbReference type="Proteomes" id="UP000002640">
    <property type="component" value="Unassembled WGS sequence"/>
</dbReference>
<accession>G4ZLW8</accession>
<evidence type="ECO:0000313" key="2">
    <source>
        <dbReference type="EMBL" id="EGZ15303.1"/>
    </source>
</evidence>
<protein>
    <submittedName>
        <fullName evidence="2">Uncharacterized protein</fullName>
    </submittedName>
</protein>